<dbReference type="OrthoDB" id="272778at2759"/>
<dbReference type="InterPro" id="IPR009060">
    <property type="entry name" value="UBA-like_sf"/>
</dbReference>
<protein>
    <submittedName>
        <fullName evidence="7">UBAC2</fullName>
    </submittedName>
</protein>
<evidence type="ECO:0000256" key="1">
    <source>
        <dbReference type="ARBA" id="ARBA00004141"/>
    </source>
</evidence>
<dbReference type="PANTHER" id="PTHR43066:SF21">
    <property type="entry name" value="UBIQUITIN-ASSOCIATED DOMAIN-CONTAINING PROTEIN 2"/>
    <property type="match status" value="1"/>
</dbReference>
<proteinExistence type="predicted"/>
<feature type="transmembrane region" description="Helical" evidence="5">
    <location>
        <begin position="20"/>
        <end position="42"/>
    </location>
</feature>
<feature type="domain" description="UBA" evidence="6">
    <location>
        <begin position="295"/>
        <end position="335"/>
    </location>
</feature>
<dbReference type="SUPFAM" id="SSF144091">
    <property type="entry name" value="Rhomboid-like"/>
    <property type="match status" value="1"/>
</dbReference>
<dbReference type="GO" id="GO:0004252">
    <property type="term" value="F:serine-type endopeptidase activity"/>
    <property type="evidence" value="ECO:0007669"/>
    <property type="project" value="TreeGrafter"/>
</dbReference>
<organism evidence="7 8">
    <name type="scientific">Bugula neritina</name>
    <name type="common">Brown bryozoan</name>
    <name type="synonym">Sertularia neritina</name>
    <dbReference type="NCBI Taxonomy" id="10212"/>
    <lineage>
        <taxon>Eukaryota</taxon>
        <taxon>Metazoa</taxon>
        <taxon>Spiralia</taxon>
        <taxon>Lophotrochozoa</taxon>
        <taxon>Bryozoa</taxon>
        <taxon>Gymnolaemata</taxon>
        <taxon>Cheilostomatida</taxon>
        <taxon>Flustrina</taxon>
        <taxon>Buguloidea</taxon>
        <taxon>Bugulidae</taxon>
        <taxon>Bugula</taxon>
    </lineage>
</organism>
<gene>
    <name evidence="7" type="ORF">EB796_010471</name>
</gene>
<dbReference type="InterPro" id="IPR015940">
    <property type="entry name" value="UBA"/>
</dbReference>
<comment type="caution">
    <text evidence="7">The sequence shown here is derived from an EMBL/GenBank/DDBJ whole genome shotgun (WGS) entry which is preliminary data.</text>
</comment>
<dbReference type="AlphaFoldDB" id="A0A7J7JZC2"/>
<evidence type="ECO:0000256" key="5">
    <source>
        <dbReference type="SAM" id="Phobius"/>
    </source>
</evidence>
<keyword evidence="4 5" id="KW-0472">Membrane</keyword>
<keyword evidence="8" id="KW-1185">Reference proteome</keyword>
<dbReference type="SUPFAM" id="SSF46934">
    <property type="entry name" value="UBA-like"/>
    <property type="match status" value="1"/>
</dbReference>
<name>A0A7J7JZC2_BUGNE</name>
<accession>A0A7J7JZC2</accession>
<dbReference type="EMBL" id="VXIV02001632">
    <property type="protein sequence ID" value="KAF6031235.1"/>
    <property type="molecule type" value="Genomic_DNA"/>
</dbReference>
<evidence type="ECO:0000256" key="2">
    <source>
        <dbReference type="ARBA" id="ARBA00022692"/>
    </source>
</evidence>
<sequence>MDNNYEMFSNGHSISSIFTGVFYKAPLCRAIIYGSIGSYLMISFPLQKYKQLFECNCQDIFFNRQIWRLPVSRLAFTEVKYLFLCIILMFQFKKFEKRYGTRKFAGHVLGVFVLTQVLEFLMLYSAHKLEYQLDSLPSGPIAVIFSFLIPFYLDLPRITRASFIGIPITGKSFSYITALQVSSSSIPALLCSCIGLVAGVLHRKNVFRVRSWARVPVCVSRVLHRFLGPLLDVSAPALPKNYGATLELQRIEQEERLEQTMLLANIQQHRSQLLSNRIRDQRSQWSGAPPNLAQDPPDDLIQTLVGCGFTQERASEALRLNNSNLNLALDYLIQVQASAPPGTT</sequence>
<dbReference type="GO" id="GO:0016020">
    <property type="term" value="C:membrane"/>
    <property type="evidence" value="ECO:0007669"/>
    <property type="project" value="UniProtKB-SubCell"/>
</dbReference>
<evidence type="ECO:0000259" key="6">
    <source>
        <dbReference type="PROSITE" id="PS50030"/>
    </source>
</evidence>
<evidence type="ECO:0000256" key="4">
    <source>
        <dbReference type="ARBA" id="ARBA00023136"/>
    </source>
</evidence>
<reference evidence="7" key="1">
    <citation type="submission" date="2020-06" db="EMBL/GenBank/DDBJ databases">
        <title>Draft genome of Bugula neritina, a colonial animal packing powerful symbionts and potential medicines.</title>
        <authorList>
            <person name="Rayko M."/>
        </authorList>
    </citation>
    <scope>NUCLEOTIDE SEQUENCE [LARGE SCALE GENOMIC DNA]</scope>
    <source>
        <strain evidence="7">Kwan_BN1</strain>
    </source>
</reference>
<feature type="transmembrane region" description="Helical" evidence="5">
    <location>
        <begin position="104"/>
        <end position="124"/>
    </location>
</feature>
<dbReference type="PANTHER" id="PTHR43066">
    <property type="entry name" value="RHOMBOID-RELATED PROTEIN"/>
    <property type="match status" value="1"/>
</dbReference>
<dbReference type="SMART" id="SM00165">
    <property type="entry name" value="UBA"/>
    <property type="match status" value="1"/>
</dbReference>
<evidence type="ECO:0000313" key="7">
    <source>
        <dbReference type="EMBL" id="KAF6031235.1"/>
    </source>
</evidence>
<feature type="transmembrane region" description="Helical" evidence="5">
    <location>
        <begin position="74"/>
        <end position="92"/>
    </location>
</feature>
<dbReference type="Gene3D" id="1.10.8.10">
    <property type="entry name" value="DNA helicase RuvA subunit, C-terminal domain"/>
    <property type="match status" value="1"/>
</dbReference>
<evidence type="ECO:0000256" key="3">
    <source>
        <dbReference type="ARBA" id="ARBA00022989"/>
    </source>
</evidence>
<dbReference type="PROSITE" id="PS50030">
    <property type="entry name" value="UBA"/>
    <property type="match status" value="1"/>
</dbReference>
<keyword evidence="3 5" id="KW-1133">Transmembrane helix</keyword>
<dbReference type="Proteomes" id="UP000593567">
    <property type="component" value="Unassembled WGS sequence"/>
</dbReference>
<comment type="subcellular location">
    <subcellularLocation>
        <location evidence="1">Membrane</location>
        <topology evidence="1">Multi-pass membrane protein</topology>
    </subcellularLocation>
</comment>
<dbReference type="InterPro" id="IPR035952">
    <property type="entry name" value="Rhomboid-like_sf"/>
</dbReference>
<keyword evidence="2 5" id="KW-0812">Transmembrane</keyword>
<evidence type="ECO:0000313" key="8">
    <source>
        <dbReference type="Proteomes" id="UP000593567"/>
    </source>
</evidence>
<feature type="transmembrane region" description="Helical" evidence="5">
    <location>
        <begin position="136"/>
        <end position="153"/>
    </location>
</feature>